<organism evidence="1 2">
    <name type="scientific">Entomomonas asaccharolytica</name>
    <dbReference type="NCBI Taxonomy" id="2785331"/>
    <lineage>
        <taxon>Bacteria</taxon>
        <taxon>Pseudomonadati</taxon>
        <taxon>Pseudomonadota</taxon>
        <taxon>Gammaproteobacteria</taxon>
        <taxon>Pseudomonadales</taxon>
        <taxon>Pseudomonadaceae</taxon>
        <taxon>Entomomonas</taxon>
    </lineage>
</organism>
<dbReference type="PANTHER" id="PTHR34413">
    <property type="entry name" value="PROPHAGE TAIL FIBER ASSEMBLY PROTEIN HOMOLOG TFAE-RELATED-RELATED"/>
    <property type="match status" value="1"/>
</dbReference>
<dbReference type="KEGG" id="eaz:JHT90_06835"/>
<dbReference type="PANTHER" id="PTHR34413:SF2">
    <property type="entry name" value="PROPHAGE TAIL FIBER ASSEMBLY PROTEIN HOMOLOG TFAE-RELATED"/>
    <property type="match status" value="1"/>
</dbReference>
<evidence type="ECO:0000313" key="2">
    <source>
        <dbReference type="Proteomes" id="UP000595278"/>
    </source>
</evidence>
<evidence type="ECO:0000313" key="1">
    <source>
        <dbReference type="EMBL" id="QQP86955.1"/>
    </source>
</evidence>
<dbReference type="AlphaFoldDB" id="A0A974NHI0"/>
<name>A0A974NHI0_9GAMM</name>
<reference evidence="1 2" key="1">
    <citation type="submission" date="2021-01" db="EMBL/GenBank/DDBJ databases">
        <title>Entomomonas sp. F2A isolated from a house cricket (Acheta domesticus).</title>
        <authorList>
            <person name="Spergser J."/>
            <person name="Busse H.-J."/>
        </authorList>
    </citation>
    <scope>NUCLEOTIDE SEQUENCE [LARGE SCALE GENOMIC DNA]</scope>
    <source>
        <strain evidence="1 2">F2A</strain>
    </source>
</reference>
<dbReference type="Pfam" id="PF02413">
    <property type="entry name" value="Caudo_TAP"/>
    <property type="match status" value="1"/>
</dbReference>
<dbReference type="RefSeq" id="WP_201095471.1">
    <property type="nucleotide sequence ID" value="NZ_CP067393.1"/>
</dbReference>
<protein>
    <submittedName>
        <fullName evidence="1">Tail fiber assembly protein</fullName>
    </submittedName>
</protein>
<dbReference type="InterPro" id="IPR003458">
    <property type="entry name" value="Phage_T4_Gp38_tail_assem"/>
</dbReference>
<proteinExistence type="predicted"/>
<accession>A0A974NHI0</accession>
<dbReference type="Proteomes" id="UP000595278">
    <property type="component" value="Chromosome"/>
</dbReference>
<dbReference type="InterPro" id="IPR051220">
    <property type="entry name" value="TFA_Chaperone"/>
</dbReference>
<dbReference type="EMBL" id="CP067393">
    <property type="protein sequence ID" value="QQP86955.1"/>
    <property type="molecule type" value="Genomic_DNA"/>
</dbReference>
<gene>
    <name evidence="1" type="ORF">JHT90_06835</name>
</gene>
<sequence>MRDTDVIEVKYFKDSENMLYAIDIMPINKESWESEIKEGWAAISKEELDELLKNTPTEEESIFKRDSLLKEVSLRIAPLQDSVDLDIATDEEVSKLNEWKKYRVLLNRIESQPDYPNNIDWPEMPN</sequence>
<keyword evidence="2" id="KW-1185">Reference proteome</keyword>